<comment type="caution">
    <text evidence="1">The sequence shown here is derived from an EMBL/GenBank/DDBJ whole genome shotgun (WGS) entry which is preliminary data.</text>
</comment>
<dbReference type="RefSeq" id="WP_340366768.1">
    <property type="nucleotide sequence ID" value="NZ_JBBKZV010000025.1"/>
</dbReference>
<keyword evidence="2" id="KW-1185">Reference proteome</keyword>
<evidence type="ECO:0000313" key="1">
    <source>
        <dbReference type="EMBL" id="MEJ8825735.1"/>
    </source>
</evidence>
<dbReference type="Proteomes" id="UP001363010">
    <property type="component" value="Unassembled WGS sequence"/>
</dbReference>
<sequence>MLIAILVLACLALREIFLERWLNRAACICRKRQGWVAIEIRRRVLMERLPRHVSEYPVPREERILVSRLLGLVLWHREVRVALPNSACERLGAVMPQDFDRQFPAWLRLASGGN</sequence>
<reference evidence="1 2" key="1">
    <citation type="submission" date="2024-03" db="EMBL/GenBank/DDBJ databases">
        <title>Novel species of the genus Variovorax.</title>
        <authorList>
            <person name="Liu Q."/>
            <person name="Xin Y.-H."/>
        </authorList>
    </citation>
    <scope>NUCLEOTIDE SEQUENCE [LARGE SCALE GENOMIC DNA]</scope>
    <source>
        <strain evidence="1 2">KACC 18501</strain>
    </source>
</reference>
<evidence type="ECO:0000313" key="2">
    <source>
        <dbReference type="Proteomes" id="UP001363010"/>
    </source>
</evidence>
<proteinExistence type="predicted"/>
<accession>A0ABU8W718</accession>
<gene>
    <name evidence="1" type="ORF">WKW80_27515</name>
</gene>
<dbReference type="EMBL" id="JBBKZV010000025">
    <property type="protein sequence ID" value="MEJ8825735.1"/>
    <property type="molecule type" value="Genomic_DNA"/>
</dbReference>
<organism evidence="1 2">
    <name type="scientific">Variovorax humicola</name>
    <dbReference type="NCBI Taxonomy" id="1769758"/>
    <lineage>
        <taxon>Bacteria</taxon>
        <taxon>Pseudomonadati</taxon>
        <taxon>Pseudomonadota</taxon>
        <taxon>Betaproteobacteria</taxon>
        <taxon>Burkholderiales</taxon>
        <taxon>Comamonadaceae</taxon>
        <taxon>Variovorax</taxon>
    </lineage>
</organism>
<name>A0ABU8W718_9BURK</name>
<protein>
    <submittedName>
        <fullName evidence="1">Uncharacterized protein</fullName>
    </submittedName>
</protein>